<name>A0ABS1E3V2_9GAMM</name>
<dbReference type="SUPFAM" id="SSF53448">
    <property type="entry name" value="Nucleotide-diphospho-sugar transferases"/>
    <property type="match status" value="1"/>
</dbReference>
<dbReference type="PANTHER" id="PTHR42866">
    <property type="entry name" value="3-DEOXY-MANNO-OCTULOSONATE CYTIDYLYLTRANSFERASE"/>
    <property type="match status" value="1"/>
</dbReference>
<keyword evidence="2" id="KW-1185">Reference proteome</keyword>
<evidence type="ECO:0000313" key="1">
    <source>
        <dbReference type="EMBL" id="MBK1725455.1"/>
    </source>
</evidence>
<dbReference type="Gene3D" id="3.90.550.10">
    <property type="entry name" value="Spore Coat Polysaccharide Biosynthesis Protein SpsA, Chain A"/>
    <property type="match status" value="1"/>
</dbReference>
<dbReference type="Pfam" id="PF02348">
    <property type="entry name" value="CTP_transf_3"/>
    <property type="match status" value="1"/>
</dbReference>
<dbReference type="Proteomes" id="UP000738126">
    <property type="component" value="Unassembled WGS sequence"/>
</dbReference>
<evidence type="ECO:0008006" key="3">
    <source>
        <dbReference type="Google" id="ProtNLM"/>
    </source>
</evidence>
<gene>
    <name evidence="1" type="ORF">CKO13_00110</name>
</gene>
<proteinExistence type="predicted"/>
<protein>
    <recommendedName>
        <fullName evidence="3">Acylneuraminate cytidylyltransferase</fullName>
    </recommendedName>
</protein>
<comment type="caution">
    <text evidence="1">The sequence shown here is derived from an EMBL/GenBank/DDBJ whole genome shotgun (WGS) entry which is preliminary data.</text>
</comment>
<evidence type="ECO:0000313" key="2">
    <source>
        <dbReference type="Proteomes" id="UP000738126"/>
    </source>
</evidence>
<dbReference type="InterPro" id="IPR029044">
    <property type="entry name" value="Nucleotide-diphossugar_trans"/>
</dbReference>
<dbReference type="PANTHER" id="PTHR42866:SF1">
    <property type="entry name" value="SPORE COAT POLYSACCHARIDE BIOSYNTHESIS PROTEIN SPSF"/>
    <property type="match status" value="1"/>
</dbReference>
<dbReference type="EMBL" id="NRSH01000001">
    <property type="protein sequence ID" value="MBK1725455.1"/>
    <property type="molecule type" value="Genomic_DNA"/>
</dbReference>
<sequence length="278" mass="31738">MVNSTIRAITCIVARTKSTRLPKKVLKSVYGQSMIEHIIDRLAMTQDLQNIYIATSVSQEDKILCDIAKAKSINCYQGSEDAVIDRLLDIASIESADYIVRVTGDNIFTDPHLLDILIKKSKEVGADYARVEGAPLGVTPEVIRVEALKDCLSRVPRYLTEYLMFFLFDPSLYNTLVIDISEWTPKRSTLTVDTPEDWKRTEYIYDTLAPKNQPYLHEILHLNKISAIPFLSIKGDTPINTPKGKMKWLEFEKDMEARKNKSQFIINLTERDYVNGQN</sequence>
<reference evidence="1 2" key="1">
    <citation type="journal article" date="2020" name="Microorganisms">
        <title>Osmotic Adaptation and Compatible Solute Biosynthesis of Phototrophic Bacteria as Revealed from Genome Analyses.</title>
        <authorList>
            <person name="Imhoff J.F."/>
            <person name="Rahn T."/>
            <person name="Kunzel S."/>
            <person name="Keller A."/>
            <person name="Neulinger S.C."/>
        </authorList>
    </citation>
    <scope>NUCLEOTIDE SEQUENCE [LARGE SCALE GENOMIC DNA]</scope>
    <source>
        <strain evidence="1 2">DSM 15116</strain>
    </source>
</reference>
<organism evidence="1 2">
    <name type="scientific">Halorhodospira neutriphila</name>
    <dbReference type="NCBI Taxonomy" id="168379"/>
    <lineage>
        <taxon>Bacteria</taxon>
        <taxon>Pseudomonadati</taxon>
        <taxon>Pseudomonadota</taxon>
        <taxon>Gammaproteobacteria</taxon>
        <taxon>Chromatiales</taxon>
        <taxon>Ectothiorhodospiraceae</taxon>
        <taxon>Halorhodospira</taxon>
    </lineage>
</organism>
<dbReference type="InterPro" id="IPR003329">
    <property type="entry name" value="Cytidylyl_trans"/>
</dbReference>
<accession>A0ABS1E3V2</accession>
<dbReference type="RefSeq" id="WP_242467810.1">
    <property type="nucleotide sequence ID" value="NZ_NRSH01000001.1"/>
</dbReference>